<evidence type="ECO:0000313" key="1">
    <source>
        <dbReference type="EMBL" id="EFR89098.1"/>
    </source>
</evidence>
<proteinExistence type="predicted"/>
<dbReference type="Proteomes" id="UP000003412">
    <property type="component" value="Chromosome"/>
</dbReference>
<sequence>MKKVQISVRRLVEFVQRSGSIDSRMTSSDRALEGTKIHQLLQKEAGEEY</sequence>
<dbReference type="GO" id="GO:0004386">
    <property type="term" value="F:helicase activity"/>
    <property type="evidence" value="ECO:0007669"/>
    <property type="project" value="UniProtKB-KW"/>
</dbReference>
<keyword evidence="1" id="KW-0347">Helicase</keyword>
<keyword evidence="1" id="KW-0067">ATP-binding</keyword>
<gene>
    <name evidence="1" type="ORF">NT05LM_0241</name>
</gene>
<keyword evidence="1" id="KW-0378">Hydrolase</keyword>
<evidence type="ECO:0000313" key="2">
    <source>
        <dbReference type="Proteomes" id="UP000003412"/>
    </source>
</evidence>
<feature type="non-terminal residue" evidence="1">
    <location>
        <position position="49"/>
    </location>
</feature>
<protein>
    <submittedName>
        <fullName evidence="1">Helicase c2 domain-containing protein</fullName>
    </submittedName>
</protein>
<dbReference type="EMBL" id="ADXF01000129">
    <property type="protein sequence ID" value="EFR89098.1"/>
    <property type="molecule type" value="Genomic_DNA"/>
</dbReference>
<keyword evidence="1" id="KW-0547">Nucleotide-binding</keyword>
<keyword evidence="2" id="KW-1185">Reference proteome</keyword>
<comment type="caution">
    <text evidence="1">The sequence shown here is derived from an EMBL/GenBank/DDBJ whole genome shotgun (WGS) entry which is preliminary data.</text>
</comment>
<reference evidence="1 2" key="1">
    <citation type="journal article" date="2010" name="Microbiol. Resour. Announc.">
        <title>Comparative genomics of the bacterial genus Listeria: Genome evolution is characterized by limited gene acquisition and limited gene loss.</title>
        <authorList>
            <person name="den Bakker H.C."/>
            <person name="Cummings C.A."/>
            <person name="Ferreira V."/>
            <person name="Vatta P."/>
            <person name="Orsi R.H."/>
            <person name="Degoricija L."/>
            <person name="Barker M."/>
            <person name="Petrauskene O."/>
            <person name="Furtado M.R."/>
            <person name="Wiedmann M."/>
        </authorList>
    </citation>
    <scope>NUCLEOTIDE SEQUENCE [LARGE SCALE GENOMIC DNA]</scope>
    <source>
        <strain evidence="1 2">FSL S4-120</strain>
    </source>
</reference>
<name>A0ABN0C0U4_9LIST</name>
<accession>A0ABN0C0U4</accession>
<organism evidence="1 2">
    <name type="scientific">Listeria marthii FSL S4-120</name>
    <dbReference type="NCBI Taxonomy" id="702457"/>
    <lineage>
        <taxon>Bacteria</taxon>
        <taxon>Bacillati</taxon>
        <taxon>Bacillota</taxon>
        <taxon>Bacilli</taxon>
        <taxon>Bacillales</taxon>
        <taxon>Listeriaceae</taxon>
        <taxon>Listeria</taxon>
    </lineage>
</organism>